<evidence type="ECO:0000313" key="1">
    <source>
        <dbReference type="EMBL" id="KAJ8953463.1"/>
    </source>
</evidence>
<gene>
    <name evidence="1" type="ORF">NQ318_023582</name>
</gene>
<dbReference type="Proteomes" id="UP001162162">
    <property type="component" value="Unassembled WGS sequence"/>
</dbReference>
<dbReference type="AlphaFoldDB" id="A0AAV8YQ41"/>
<dbReference type="EMBL" id="JAPWTK010000056">
    <property type="protein sequence ID" value="KAJ8953463.1"/>
    <property type="molecule type" value="Genomic_DNA"/>
</dbReference>
<protein>
    <submittedName>
        <fullName evidence="1">Uncharacterized protein</fullName>
    </submittedName>
</protein>
<organism evidence="1 2">
    <name type="scientific">Aromia moschata</name>
    <dbReference type="NCBI Taxonomy" id="1265417"/>
    <lineage>
        <taxon>Eukaryota</taxon>
        <taxon>Metazoa</taxon>
        <taxon>Ecdysozoa</taxon>
        <taxon>Arthropoda</taxon>
        <taxon>Hexapoda</taxon>
        <taxon>Insecta</taxon>
        <taxon>Pterygota</taxon>
        <taxon>Neoptera</taxon>
        <taxon>Endopterygota</taxon>
        <taxon>Coleoptera</taxon>
        <taxon>Polyphaga</taxon>
        <taxon>Cucujiformia</taxon>
        <taxon>Chrysomeloidea</taxon>
        <taxon>Cerambycidae</taxon>
        <taxon>Cerambycinae</taxon>
        <taxon>Callichromatini</taxon>
        <taxon>Aromia</taxon>
    </lineage>
</organism>
<evidence type="ECO:0000313" key="2">
    <source>
        <dbReference type="Proteomes" id="UP001162162"/>
    </source>
</evidence>
<accession>A0AAV8YQ41</accession>
<proteinExistence type="predicted"/>
<reference evidence="1" key="1">
    <citation type="journal article" date="2023" name="Insect Mol. Biol.">
        <title>Genome sequencing provides insights into the evolution of gene families encoding plant cell wall-degrading enzymes in longhorned beetles.</title>
        <authorList>
            <person name="Shin N.R."/>
            <person name="Okamura Y."/>
            <person name="Kirsch R."/>
            <person name="Pauchet Y."/>
        </authorList>
    </citation>
    <scope>NUCLEOTIDE SEQUENCE</scope>
    <source>
        <strain evidence="1">AMC_N1</strain>
    </source>
</reference>
<name>A0AAV8YQ41_9CUCU</name>
<keyword evidence="2" id="KW-1185">Reference proteome</keyword>
<comment type="caution">
    <text evidence="1">The sequence shown here is derived from an EMBL/GenBank/DDBJ whole genome shotgun (WGS) entry which is preliminary data.</text>
</comment>
<sequence>MGLINLKTRMELPNDWYQLLRESRQKPYPFIVIEVEQRMIKKWTDFFKDKFVSKCPFPVQSIREMHCSKEHPRLISYRLTYNGHWLQGPVTKIMKETQITSFPSLNNNEFELPTERYHVRGTILYYFPDVLPINEDKYVNLMKLKTFCQNPDAWIFYEGLSHAQKVKKKTNKNTEH</sequence>